<dbReference type="Gene3D" id="2.120.10.80">
    <property type="entry name" value="Kelch-type beta propeller"/>
    <property type="match status" value="1"/>
</dbReference>
<dbReference type="InterPro" id="IPR056734">
    <property type="entry name" value="NANM"/>
</dbReference>
<dbReference type="AlphaFoldDB" id="A0AAE6TB50"/>
<dbReference type="PANTHER" id="PTHR45632">
    <property type="entry name" value="LD33804P"/>
    <property type="match status" value="1"/>
</dbReference>
<dbReference type="RefSeq" id="WP_146018165.1">
    <property type="nucleotide sequence ID" value="NZ_CP029701.1"/>
</dbReference>
<dbReference type="PANTHER" id="PTHR45632:SF14">
    <property type="entry name" value="KELCH-LIKE PROTEIN 33"/>
    <property type="match status" value="1"/>
</dbReference>
<evidence type="ECO:0000313" key="2">
    <source>
        <dbReference type="Proteomes" id="UP000642553"/>
    </source>
</evidence>
<evidence type="ECO:0008006" key="3">
    <source>
        <dbReference type="Google" id="ProtNLM"/>
    </source>
</evidence>
<dbReference type="EMBL" id="CP029701">
    <property type="protein sequence ID" value="QHV63325.1"/>
    <property type="molecule type" value="Genomic_DNA"/>
</dbReference>
<dbReference type="Pfam" id="PF24996">
    <property type="entry name" value="NANM"/>
    <property type="match status" value="1"/>
</dbReference>
<proteinExistence type="predicted"/>
<dbReference type="SUPFAM" id="SSF117281">
    <property type="entry name" value="Kelch motif"/>
    <property type="match status" value="1"/>
</dbReference>
<reference evidence="1" key="1">
    <citation type="submission" date="2018-05" db="EMBL/GenBank/DDBJ databases">
        <title>Complete genome sequnece of Akkermansia muciniphila EB-AMDK-40.</title>
        <authorList>
            <person name="Nam Y.-D."/>
            <person name="Chung W.-H."/>
            <person name="Park Y.S."/>
            <person name="Kang J."/>
        </authorList>
    </citation>
    <scope>NUCLEOTIDE SEQUENCE</scope>
    <source>
        <strain evidence="1">EB-AMDK-40</strain>
    </source>
</reference>
<dbReference type="InterPro" id="IPR015915">
    <property type="entry name" value="Kelch-typ_b-propeller"/>
</dbReference>
<gene>
    <name evidence="1" type="ORF">DMI76_08100</name>
</gene>
<evidence type="ECO:0000313" key="1">
    <source>
        <dbReference type="EMBL" id="QHV63325.1"/>
    </source>
</evidence>
<sequence>MSLYSSSWSPLPSLPDPEGFAGMYAGTCGETMICAGGTNFPDKPMLEGGAKTWTDRIFTLSPGENGWTEAGTLPAPYAYGASASTREGLLCIGGCGKEGHRKDVYLLSTADGAVTVTPFPPLPIALAYTAAAVLDGKVYLTGGCERPGEQDCTNRVFMLDARGPERGWQELDPLPGRGRFLHQMAAADGVLYVLGGIGLREEDGKQVRELLTEAWSFTPERGWTRLPEMPYAIAAAPTPAPVSRNGVIYLLGGDDGSGKKYTPQTNPGFNNQSLCLDTAAMEWHDAGPIAAPRAVLPCCAWQGRFAAVNGELKPGRRSPEVWSITLS</sequence>
<organism evidence="1 2">
    <name type="scientific">Akkermansia massiliensis</name>
    <dbReference type="NCBI Taxonomy" id="2927224"/>
    <lineage>
        <taxon>Bacteria</taxon>
        <taxon>Pseudomonadati</taxon>
        <taxon>Verrucomicrobiota</taxon>
        <taxon>Verrucomicrobiia</taxon>
        <taxon>Verrucomicrobiales</taxon>
        <taxon>Akkermansiaceae</taxon>
        <taxon>Akkermansia</taxon>
    </lineage>
</organism>
<accession>A0AAE6TB50</accession>
<dbReference type="InterPro" id="IPR006652">
    <property type="entry name" value="Kelch_1"/>
</dbReference>
<protein>
    <recommendedName>
        <fullName evidence="3">N-acetylneuraminate epimerase</fullName>
    </recommendedName>
</protein>
<name>A0AAE6TB50_9BACT</name>
<dbReference type="Proteomes" id="UP000642553">
    <property type="component" value="Chromosome"/>
</dbReference>
<dbReference type="Pfam" id="PF01344">
    <property type="entry name" value="Kelch_1"/>
    <property type="match status" value="1"/>
</dbReference>